<proteinExistence type="predicted"/>
<dbReference type="RefSeq" id="WP_179239655.1">
    <property type="nucleotide sequence ID" value="NZ_JACBNQ010000033.1"/>
</dbReference>
<dbReference type="InterPro" id="IPR008323">
    <property type="entry name" value="UCP033563"/>
</dbReference>
<dbReference type="AlphaFoldDB" id="A0A974GXT2"/>
<accession>A0A974GXT2</accession>
<gene>
    <name evidence="1" type="ORF">HZF24_17455</name>
</gene>
<organism evidence="1 2">
    <name type="scientific">Sedimentibacter hydroxybenzoicus DSM 7310</name>
    <dbReference type="NCBI Taxonomy" id="1123245"/>
    <lineage>
        <taxon>Bacteria</taxon>
        <taxon>Bacillati</taxon>
        <taxon>Bacillota</taxon>
        <taxon>Tissierellia</taxon>
        <taxon>Sedimentibacter</taxon>
    </lineage>
</organism>
<protein>
    <submittedName>
        <fullName evidence="1">DUF1015 domain-containing protein</fullName>
    </submittedName>
</protein>
<evidence type="ECO:0000313" key="1">
    <source>
        <dbReference type="EMBL" id="NYB75937.1"/>
    </source>
</evidence>
<comment type="caution">
    <text evidence="1">The sequence shown here is derived from an EMBL/GenBank/DDBJ whole genome shotgun (WGS) entry which is preliminary data.</text>
</comment>
<dbReference type="EMBL" id="JACBNQ010000033">
    <property type="protein sequence ID" value="NYB75937.1"/>
    <property type="molecule type" value="Genomic_DNA"/>
</dbReference>
<sequence>MILKAFKGIRPTTQLADKIAALPYDVMNSQEARIIVKDNPYSFLHVDKAEIDLDPSVDIYDHRVYEKARDNLNYMIDKGWLKQDKKECFYIYKQIMGEHERTGIVCCLSVDDYLNDKIKKHEHTRNDKEQDRINHVMYCDANTGPIFLMHKAHKQIDKIKDEYMKNNQPVYDFGSEDSIKHIIWVIDDGETIEKLTLLFKEIDNIYIADGHHRAASAVKAALKKREDTPDFTGSEEYNFFLGVLFPHNELKIMDYNRVVKDLNGLSAEEFIDRVKGRFIVEVHDGKGQYKPDRKHKIGMFLLNKWYILTPVNGTFDENDTENNLDVSILQNNLLSPVLGIKNPRADERIDFVGGVRGLGELEKRVGEGMAVAFSLYPTSVDDLMDIANQGKVMPPKSTWFEPKLRSGLFIHSLK</sequence>
<evidence type="ECO:0000313" key="2">
    <source>
        <dbReference type="Proteomes" id="UP000611629"/>
    </source>
</evidence>
<dbReference type="Proteomes" id="UP000611629">
    <property type="component" value="Unassembled WGS sequence"/>
</dbReference>
<dbReference type="PANTHER" id="PTHR36454:SF1">
    <property type="entry name" value="DUF1015 DOMAIN-CONTAINING PROTEIN"/>
    <property type="match status" value="1"/>
</dbReference>
<dbReference type="Pfam" id="PF06245">
    <property type="entry name" value="DUF1015"/>
    <property type="match status" value="1"/>
</dbReference>
<reference evidence="1" key="1">
    <citation type="submission" date="2020-07" db="EMBL/GenBank/DDBJ databases">
        <title>Genomic analysis of a strain of Sedimentibacter Hydroxybenzoicus DSM7310.</title>
        <authorList>
            <person name="Ma S."/>
        </authorList>
    </citation>
    <scope>NUCLEOTIDE SEQUENCE</scope>
    <source>
        <strain evidence="1">DSM 7310</strain>
    </source>
</reference>
<name>A0A974GXT2_SEDHY</name>
<keyword evidence="2" id="KW-1185">Reference proteome</keyword>
<dbReference type="PANTHER" id="PTHR36454">
    <property type="entry name" value="LMO2823 PROTEIN"/>
    <property type="match status" value="1"/>
</dbReference>
<dbReference type="PIRSF" id="PIRSF033563">
    <property type="entry name" value="UCP033563"/>
    <property type="match status" value="1"/>
</dbReference>